<dbReference type="Pfam" id="PF00126">
    <property type="entry name" value="HTH_1"/>
    <property type="match status" value="1"/>
</dbReference>
<comment type="caution">
    <text evidence="6">The sequence shown here is derived from an EMBL/GenBank/DDBJ whole genome shotgun (WGS) entry which is preliminary data.</text>
</comment>
<evidence type="ECO:0000313" key="7">
    <source>
        <dbReference type="Proteomes" id="UP000003789"/>
    </source>
</evidence>
<dbReference type="InterPro" id="IPR050389">
    <property type="entry name" value="LysR-type_TF"/>
</dbReference>
<dbReference type="GO" id="GO:0003700">
    <property type="term" value="F:DNA-binding transcription factor activity"/>
    <property type="evidence" value="ECO:0007669"/>
    <property type="project" value="InterPro"/>
</dbReference>
<dbReference type="EMBL" id="AAPH01000002">
    <property type="protein sequence ID" value="EAS45148.1"/>
    <property type="molecule type" value="Genomic_DNA"/>
</dbReference>
<dbReference type="InterPro" id="IPR036390">
    <property type="entry name" value="WH_DNA-bd_sf"/>
</dbReference>
<dbReference type="Gene3D" id="3.40.190.10">
    <property type="entry name" value="Periplasmic binding protein-like II"/>
    <property type="match status" value="2"/>
</dbReference>
<feature type="domain" description="HTH lysR-type" evidence="5">
    <location>
        <begin position="10"/>
        <end position="67"/>
    </location>
</feature>
<dbReference type="SUPFAM" id="SSF46785">
    <property type="entry name" value="Winged helix' DNA-binding domain"/>
    <property type="match status" value="1"/>
</dbReference>
<keyword evidence="4" id="KW-0804">Transcription</keyword>
<evidence type="ECO:0000256" key="3">
    <source>
        <dbReference type="ARBA" id="ARBA00023125"/>
    </source>
</evidence>
<evidence type="ECO:0000256" key="1">
    <source>
        <dbReference type="ARBA" id="ARBA00009437"/>
    </source>
</evidence>
<sequence>MAPSGMITVYNYKLLPALASLLETQSVTESADNLNVTQSAMSKTLKHIRDTFHDPILVREGNTYILTRRGIQLKQQLPDLLQQLDALYLPQAFVLAHSQRQFSLSYSAFVSPTMIPQLCKKIATLAPQASINCTLWQNQSLDNLAKQPFDLVATTALSVPDNLHGKKIIDDNYVVVCCHTQSITQQTMTIEHYTSAKHILVNGIVDPRREVDSALSQQDKTRDVFAIVPDFEMAFATLQHTPAIATVPLNIAAQYAEQYQLNLFLLPFHLPPHSYYLLWHSKHVHDPEHQWFRKLCFDYLKEDLVHRQIQGEELLTH</sequence>
<dbReference type="PANTHER" id="PTHR30118:SF15">
    <property type="entry name" value="TRANSCRIPTIONAL REGULATORY PROTEIN"/>
    <property type="match status" value="1"/>
</dbReference>
<dbReference type="PROSITE" id="PS50931">
    <property type="entry name" value="HTH_LYSR"/>
    <property type="match status" value="1"/>
</dbReference>
<reference evidence="6 7" key="1">
    <citation type="submission" date="2006-03" db="EMBL/GenBank/DDBJ databases">
        <authorList>
            <person name="Bartlett D.H."/>
            <person name="Valle G."/>
            <person name="Lauro F.M."/>
            <person name="Vezzi A."/>
            <person name="Simonato F."/>
            <person name="Eloe E."/>
            <person name="Vitulo N."/>
            <person name="Stratton T.K."/>
            <person name="D'angelo M."/>
            <person name="Ferriera S."/>
            <person name="Johnson J."/>
            <person name="Kravitz S."/>
            <person name="Beeson K."/>
            <person name="Sutton G."/>
            <person name="Rogers Y."/>
            <person name="Friedman R."/>
            <person name="Frazier M."/>
            <person name="Venter J.C."/>
        </authorList>
    </citation>
    <scope>NUCLEOTIDE SEQUENCE [LARGE SCALE GENOMIC DNA]</scope>
    <source>
        <strain evidence="6 7">3TCK</strain>
    </source>
</reference>
<gene>
    <name evidence="6" type="ORF">P3TCK_21730</name>
</gene>
<dbReference type="PANTHER" id="PTHR30118">
    <property type="entry name" value="HTH-TYPE TRANSCRIPTIONAL REGULATOR LEUO-RELATED"/>
    <property type="match status" value="1"/>
</dbReference>
<keyword evidence="2" id="KW-0805">Transcription regulation</keyword>
<comment type="similarity">
    <text evidence="1">Belongs to the LysR transcriptional regulatory family.</text>
</comment>
<protein>
    <submittedName>
        <fullName evidence="6">Probable transcription regulator protein</fullName>
    </submittedName>
</protein>
<dbReference type="Proteomes" id="UP000003789">
    <property type="component" value="Unassembled WGS sequence"/>
</dbReference>
<keyword evidence="3" id="KW-0238">DNA-binding</keyword>
<name>Q1Z8G0_9GAMM</name>
<dbReference type="InterPro" id="IPR037402">
    <property type="entry name" value="YidZ_PBP2"/>
</dbReference>
<dbReference type="CDD" id="cd08417">
    <property type="entry name" value="PBP2_Nitroaromatics_like"/>
    <property type="match status" value="1"/>
</dbReference>
<dbReference type="RefSeq" id="WP_006232267.1">
    <property type="nucleotide sequence ID" value="NZ_CH724135.1"/>
</dbReference>
<evidence type="ECO:0000259" key="5">
    <source>
        <dbReference type="PROSITE" id="PS50931"/>
    </source>
</evidence>
<evidence type="ECO:0000256" key="2">
    <source>
        <dbReference type="ARBA" id="ARBA00023015"/>
    </source>
</evidence>
<dbReference type="OrthoDB" id="6621790at2"/>
<dbReference type="HOGENOM" id="CLU_039613_39_2_6"/>
<dbReference type="AlphaFoldDB" id="Q1Z8G0"/>
<organism evidence="6 7">
    <name type="scientific">Photobacterium profundum 3TCK</name>
    <dbReference type="NCBI Taxonomy" id="314280"/>
    <lineage>
        <taxon>Bacteria</taxon>
        <taxon>Pseudomonadati</taxon>
        <taxon>Pseudomonadota</taxon>
        <taxon>Gammaproteobacteria</taxon>
        <taxon>Vibrionales</taxon>
        <taxon>Vibrionaceae</taxon>
        <taxon>Photobacterium</taxon>
    </lineage>
</organism>
<dbReference type="Pfam" id="PF03466">
    <property type="entry name" value="LysR_substrate"/>
    <property type="match status" value="1"/>
</dbReference>
<evidence type="ECO:0000256" key="4">
    <source>
        <dbReference type="ARBA" id="ARBA00023163"/>
    </source>
</evidence>
<dbReference type="Gene3D" id="1.10.10.10">
    <property type="entry name" value="Winged helix-like DNA-binding domain superfamily/Winged helix DNA-binding domain"/>
    <property type="match status" value="1"/>
</dbReference>
<proteinExistence type="inferred from homology"/>
<evidence type="ECO:0000313" key="6">
    <source>
        <dbReference type="EMBL" id="EAS45148.1"/>
    </source>
</evidence>
<dbReference type="InterPro" id="IPR000847">
    <property type="entry name" value="LysR_HTH_N"/>
</dbReference>
<dbReference type="GO" id="GO:0003677">
    <property type="term" value="F:DNA binding"/>
    <property type="evidence" value="ECO:0007669"/>
    <property type="project" value="UniProtKB-KW"/>
</dbReference>
<accession>Q1Z8G0</accession>
<dbReference type="SUPFAM" id="SSF53850">
    <property type="entry name" value="Periplasmic binding protein-like II"/>
    <property type="match status" value="1"/>
</dbReference>
<dbReference type="InterPro" id="IPR005119">
    <property type="entry name" value="LysR_subst-bd"/>
</dbReference>
<dbReference type="InterPro" id="IPR036388">
    <property type="entry name" value="WH-like_DNA-bd_sf"/>
</dbReference>